<dbReference type="Proteomes" id="UP000657177">
    <property type="component" value="Unassembled WGS sequence"/>
</dbReference>
<organism evidence="2 3">
    <name type="scientific">Capillibacterium thermochitinicola</name>
    <dbReference type="NCBI Taxonomy" id="2699427"/>
    <lineage>
        <taxon>Bacteria</taxon>
        <taxon>Bacillati</taxon>
        <taxon>Bacillota</taxon>
        <taxon>Capillibacterium</taxon>
    </lineage>
</organism>
<protein>
    <submittedName>
        <fullName evidence="2">ATP-binding protein</fullName>
    </submittedName>
</protein>
<dbReference type="AlphaFoldDB" id="A0A8J6I1L2"/>
<gene>
    <name evidence="2" type="ORF">G5B42_10750</name>
</gene>
<dbReference type="EMBL" id="JAAKDE010000040">
    <property type="protein sequence ID" value="MBA2134010.1"/>
    <property type="molecule type" value="Genomic_DNA"/>
</dbReference>
<reference evidence="2" key="1">
    <citation type="submission" date="2020-06" db="EMBL/GenBank/DDBJ databases">
        <title>Novel chitinolytic bacterium.</title>
        <authorList>
            <person name="Ungkulpasvich U."/>
            <person name="Kosugi A."/>
            <person name="Uke A."/>
        </authorList>
    </citation>
    <scope>NUCLEOTIDE SEQUENCE</scope>
    <source>
        <strain evidence="2">UUS1-1</strain>
    </source>
</reference>
<keyword evidence="2" id="KW-0067">ATP-binding</keyword>
<dbReference type="Pfam" id="PF01695">
    <property type="entry name" value="IstB_IS21"/>
    <property type="match status" value="1"/>
</dbReference>
<dbReference type="PANTHER" id="PTHR30050:SF4">
    <property type="entry name" value="ATP-BINDING PROTEIN RV3427C IN INSERTION SEQUENCE-RELATED"/>
    <property type="match status" value="1"/>
</dbReference>
<sequence>MGTEQTLERMRKMRLSGMVQAYLRDSQTEGISELSFEERLALMVDHEWTLRESNRIARLRKKARFRIDAMPEDIDYEHPRGLKRRLFQELLRCDWIRKGYNVLIIGPTGVGKTFLACALGNAACREGLSVKYYRIPTLLRELAIAQGDGQYFELLKTVRKAQLLILDDWGLANLLPAESRDLLEVLEDRAQYHST</sequence>
<evidence type="ECO:0000259" key="1">
    <source>
        <dbReference type="Pfam" id="PF01695"/>
    </source>
</evidence>
<dbReference type="RefSeq" id="WP_181340478.1">
    <property type="nucleotide sequence ID" value="NZ_JAAKDE010000040.1"/>
</dbReference>
<evidence type="ECO:0000313" key="3">
    <source>
        <dbReference type="Proteomes" id="UP000657177"/>
    </source>
</evidence>
<dbReference type="PANTHER" id="PTHR30050">
    <property type="entry name" value="CHROMOSOMAL REPLICATION INITIATOR PROTEIN DNAA"/>
    <property type="match status" value="1"/>
</dbReference>
<feature type="non-terminal residue" evidence="2">
    <location>
        <position position="195"/>
    </location>
</feature>
<dbReference type="GO" id="GO:0005524">
    <property type="term" value="F:ATP binding"/>
    <property type="evidence" value="ECO:0007669"/>
    <property type="project" value="UniProtKB-KW"/>
</dbReference>
<keyword evidence="2" id="KW-0547">Nucleotide-binding</keyword>
<accession>A0A8J6I1L2</accession>
<dbReference type="SUPFAM" id="SSF52540">
    <property type="entry name" value="P-loop containing nucleoside triphosphate hydrolases"/>
    <property type="match status" value="1"/>
</dbReference>
<feature type="domain" description="IstB-like ATP-binding" evidence="1">
    <location>
        <begin position="10"/>
        <end position="194"/>
    </location>
</feature>
<name>A0A8J6I1L2_9FIRM</name>
<dbReference type="InterPro" id="IPR027417">
    <property type="entry name" value="P-loop_NTPase"/>
</dbReference>
<dbReference type="CDD" id="cd00009">
    <property type="entry name" value="AAA"/>
    <property type="match status" value="1"/>
</dbReference>
<proteinExistence type="predicted"/>
<keyword evidence="3" id="KW-1185">Reference proteome</keyword>
<dbReference type="Gene3D" id="3.40.50.300">
    <property type="entry name" value="P-loop containing nucleotide triphosphate hydrolases"/>
    <property type="match status" value="1"/>
</dbReference>
<dbReference type="InterPro" id="IPR002611">
    <property type="entry name" value="IstB_ATP-bd"/>
</dbReference>
<evidence type="ECO:0000313" key="2">
    <source>
        <dbReference type="EMBL" id="MBA2134010.1"/>
    </source>
</evidence>
<comment type="caution">
    <text evidence="2">The sequence shown here is derived from an EMBL/GenBank/DDBJ whole genome shotgun (WGS) entry which is preliminary data.</text>
</comment>
<dbReference type="GO" id="GO:0006260">
    <property type="term" value="P:DNA replication"/>
    <property type="evidence" value="ECO:0007669"/>
    <property type="project" value="TreeGrafter"/>
</dbReference>